<reference evidence="3" key="1">
    <citation type="submission" date="2021-08" db="EMBL/GenBank/DDBJ databases">
        <title>WGS assembly of Ceratopteris richardii.</title>
        <authorList>
            <person name="Marchant D.B."/>
            <person name="Chen G."/>
            <person name="Jenkins J."/>
            <person name="Shu S."/>
            <person name="Leebens-Mack J."/>
            <person name="Grimwood J."/>
            <person name="Schmutz J."/>
            <person name="Soltis P."/>
            <person name="Soltis D."/>
            <person name="Chen Z.-H."/>
        </authorList>
    </citation>
    <scope>NUCLEOTIDE SEQUENCE</scope>
    <source>
        <strain evidence="3">Whitten #5841</strain>
        <tissue evidence="3">Leaf</tissue>
    </source>
</reference>
<evidence type="ECO:0000256" key="1">
    <source>
        <dbReference type="SAM" id="MobiDB-lite"/>
    </source>
</evidence>
<keyword evidence="2" id="KW-0472">Membrane</keyword>
<accession>A0A8T2QM48</accession>
<evidence type="ECO:0000313" key="4">
    <source>
        <dbReference type="Proteomes" id="UP000825935"/>
    </source>
</evidence>
<keyword evidence="2" id="KW-0812">Transmembrane</keyword>
<dbReference type="AlphaFoldDB" id="A0A8T2QM48"/>
<sequence>MQATMACPLTTAHSSTQVAPSPPPPRSVDFAIASIAAQASAIVAVPSILTADVNSDPTGSDSSSPAPVTPSPAQIISSRTSAVAHMQPAAAMKITVEEAVTKAHRVRSRSCCLHRWLMLMLIRRHAVLLLVPVFYFWGMLLMMEQLEVEEAKSSLPLPYLQEQPASAVLHSHSWRTHTLGELLQRTVYNATSLLFLAHPRVHMLQHTGWEPEL</sequence>
<organism evidence="3 4">
    <name type="scientific">Ceratopteris richardii</name>
    <name type="common">Triangle waterfern</name>
    <dbReference type="NCBI Taxonomy" id="49495"/>
    <lineage>
        <taxon>Eukaryota</taxon>
        <taxon>Viridiplantae</taxon>
        <taxon>Streptophyta</taxon>
        <taxon>Embryophyta</taxon>
        <taxon>Tracheophyta</taxon>
        <taxon>Polypodiopsida</taxon>
        <taxon>Polypodiidae</taxon>
        <taxon>Polypodiales</taxon>
        <taxon>Pteridineae</taxon>
        <taxon>Pteridaceae</taxon>
        <taxon>Parkerioideae</taxon>
        <taxon>Ceratopteris</taxon>
    </lineage>
</organism>
<name>A0A8T2QM48_CERRI</name>
<protein>
    <submittedName>
        <fullName evidence="3">Uncharacterized protein</fullName>
    </submittedName>
</protein>
<comment type="caution">
    <text evidence="3">The sequence shown here is derived from an EMBL/GenBank/DDBJ whole genome shotgun (WGS) entry which is preliminary data.</text>
</comment>
<evidence type="ECO:0000313" key="3">
    <source>
        <dbReference type="EMBL" id="KAH7284674.1"/>
    </source>
</evidence>
<dbReference type="EMBL" id="CM035439">
    <property type="protein sequence ID" value="KAH7284674.1"/>
    <property type="molecule type" value="Genomic_DNA"/>
</dbReference>
<evidence type="ECO:0000256" key="2">
    <source>
        <dbReference type="SAM" id="Phobius"/>
    </source>
</evidence>
<gene>
    <name evidence="3" type="ORF">KP509_34G066000</name>
</gene>
<dbReference type="Proteomes" id="UP000825935">
    <property type="component" value="Chromosome 34"/>
</dbReference>
<feature type="region of interest" description="Disordered" evidence="1">
    <location>
        <begin position="1"/>
        <end position="24"/>
    </location>
</feature>
<keyword evidence="2" id="KW-1133">Transmembrane helix</keyword>
<proteinExistence type="predicted"/>
<feature type="transmembrane region" description="Helical" evidence="2">
    <location>
        <begin position="125"/>
        <end position="143"/>
    </location>
</feature>
<keyword evidence="4" id="KW-1185">Reference proteome</keyword>